<dbReference type="Proteomes" id="UP001305779">
    <property type="component" value="Unassembled WGS sequence"/>
</dbReference>
<keyword evidence="3" id="KW-1185">Reference proteome</keyword>
<evidence type="ECO:0000313" key="3">
    <source>
        <dbReference type="Proteomes" id="UP001305779"/>
    </source>
</evidence>
<feature type="region of interest" description="Disordered" evidence="1">
    <location>
        <begin position="235"/>
        <end position="260"/>
    </location>
</feature>
<feature type="compositionally biased region" description="Basic and acidic residues" evidence="1">
    <location>
        <begin position="250"/>
        <end position="260"/>
    </location>
</feature>
<feature type="compositionally biased region" description="Basic and acidic residues" evidence="1">
    <location>
        <begin position="123"/>
        <end position="135"/>
    </location>
</feature>
<proteinExistence type="predicted"/>
<feature type="region of interest" description="Disordered" evidence="1">
    <location>
        <begin position="304"/>
        <end position="335"/>
    </location>
</feature>
<comment type="caution">
    <text evidence="2">The sequence shown here is derived from an EMBL/GenBank/DDBJ whole genome shotgun (WGS) entry which is preliminary data.</text>
</comment>
<dbReference type="EMBL" id="JAXOVC010000009">
    <property type="protein sequence ID" value="KAK4497169.1"/>
    <property type="molecule type" value="Genomic_DNA"/>
</dbReference>
<name>A0ABR0E6X6_ZASCE</name>
<evidence type="ECO:0000313" key="2">
    <source>
        <dbReference type="EMBL" id="KAK4497169.1"/>
    </source>
</evidence>
<organism evidence="2 3">
    <name type="scientific">Zasmidium cellare</name>
    <name type="common">Wine cellar mold</name>
    <name type="synonym">Racodium cellare</name>
    <dbReference type="NCBI Taxonomy" id="395010"/>
    <lineage>
        <taxon>Eukaryota</taxon>
        <taxon>Fungi</taxon>
        <taxon>Dikarya</taxon>
        <taxon>Ascomycota</taxon>
        <taxon>Pezizomycotina</taxon>
        <taxon>Dothideomycetes</taxon>
        <taxon>Dothideomycetidae</taxon>
        <taxon>Mycosphaerellales</taxon>
        <taxon>Mycosphaerellaceae</taxon>
        <taxon>Zasmidium</taxon>
    </lineage>
</organism>
<evidence type="ECO:0000256" key="1">
    <source>
        <dbReference type="SAM" id="MobiDB-lite"/>
    </source>
</evidence>
<accession>A0ABR0E6X6</accession>
<feature type="region of interest" description="Disordered" evidence="1">
    <location>
        <begin position="81"/>
        <end position="142"/>
    </location>
</feature>
<sequence length="335" mass="37760">MGIEHHFNGDSNLLNETAIERNDVRKALAVLQKSLQRIEAVPTQITAEIRLNVSGPNPKEHIYTIAITDSQFDSDLFARTKTPAKVPRRTVGPASSPPASSYGRDGRRQSLSRGFPEVDGDVTEMRPSKRTRVETEEPVSDDPVEQRLHELLAYMKKWHDEWKHQGGWLFDHLNGASKIATERNREMDKKLETLQDILGQSINSASSTTMSELSNITKLLPWLEHCRKTNADKVQAREEKWRSSSATFHDQSRRDRETAEKRLEEKLEAQQRLLIKIAESNGIDVDEITDNRSRESSLGAQLTAELNMEATRANDGDSRANKGGGRSGQPINIDD</sequence>
<gene>
    <name evidence="2" type="ORF">PRZ48_011619</name>
</gene>
<reference evidence="2 3" key="1">
    <citation type="journal article" date="2023" name="G3 (Bethesda)">
        <title>A chromosome-level genome assembly of Zasmidium syzygii isolated from banana leaves.</title>
        <authorList>
            <person name="van Westerhoven A.C."/>
            <person name="Mehrabi R."/>
            <person name="Talebi R."/>
            <person name="Steentjes M.B.F."/>
            <person name="Corcolon B."/>
            <person name="Chong P.A."/>
            <person name="Kema G.H.J."/>
            <person name="Seidl M.F."/>
        </authorList>
    </citation>
    <scope>NUCLEOTIDE SEQUENCE [LARGE SCALE GENOMIC DNA]</scope>
    <source>
        <strain evidence="2 3">P124</strain>
    </source>
</reference>
<protein>
    <submittedName>
        <fullName evidence="2">Uncharacterized protein</fullName>
    </submittedName>
</protein>